<dbReference type="STRING" id="1703345.A3860_07595"/>
<accession>A0A1V9FIJ0</accession>
<keyword evidence="5" id="KW-1185">Reference proteome</keyword>
<dbReference type="EMBL" id="LVYD01000102">
    <property type="protein sequence ID" value="OQP58179.1"/>
    <property type="molecule type" value="Genomic_DNA"/>
</dbReference>
<dbReference type="Pfam" id="PF01835">
    <property type="entry name" value="MG2"/>
    <property type="match status" value="1"/>
</dbReference>
<comment type="similarity">
    <text evidence="1">Belongs to the protease inhibitor I39 (alpha-2-macroglobulin) family. Bacterial alpha-2-macroglobulin subfamily.</text>
</comment>
<dbReference type="SMART" id="SM01360">
    <property type="entry name" value="A2M"/>
    <property type="match status" value="1"/>
</dbReference>
<proteinExistence type="inferred from homology"/>
<sequence length="2053" mass="233097">MMLKWSVIAMISMIFPLFAFSQNDHDPVLWESLETAIRQKNNLVDIYQQLGDIETGAQKNGDPVIYARARYYQLLITDVRTEDTFYFRNSSFIDSTLQNLHTPASLRLIMHIMQAHRLQKFYQKAQYRRPLYETRDLPFNYAAFSNAMLDSTIQYHYEQAKSLSPALNSDNPENFAWLSSNPMVFLFKPAMFDIIIAEQIAYNTNRYWFNDSWQKQFSGWLKLSPAELVKALDTVQSNSREVVALHLYKEWLGKHQQDSATFFFIESLVRKYIYEKAGYGLLKESEYEKYLLAGTESPIPEVRAHAVYQLCLLWHNRTRNNEYIFSKDKFPPAKALELYESNKALFNDFAFLGRELEGMKKQILASEITWKMNDCVLPNEPILTKIEYKNVSNLYYRVIQLGHDEQLPKSQDTAILYLLNKSALRSVHESLPVTSDLDKHKTFLKIDRLTAGRYAILFAPNEITGFNKEIAHVTFQVTQIAIVASDNRVYVLNRKTGLPLTGVSVSVSDEDEKVSIRNISKQYGYVLLKKTEDYEVEVANGSDSLYKYIRVSNEKQNDHIYNKEEDDDLLDYYIDNAQIKMLTDRSIYRPGQTVYYKGIVTTRDPYTGATIIANKKNLQHGLFRNFLKKWLNEDEPEMYITDPFKRKVDTFAVKPNAYGSIAGSFHIPATAATGTWEFDGDIDNVSWRDGAFRVEEYKRPTFELTAEPPATTYLPGDAITFKLKVRSFAGSTMAHTKIQYSISRSVPYYLPEGILEEMQFDSSVTTGENGIAEIVVTDTALQKAKLPDSVKYDFHYQLTATATDLSGESHEIDGALHVSTQPVVISFPLKHNYYIHDQQPVLITTKDPNKIELARNIQVKIYREKNNRVNMFPGITNYADQWKYSKEQLAQWFPDIEFSADTKPEKELVYETTINTGAGEKLRIPFETLKAGEYTVQATCYENNIVRGNTKGAFTIFDTASTHLPVAKHSFFNLPFNSVNPGDNVQVYAGSAYDSTYLLLQIKYFSLQHKKQVIVPVYREQIIKAGVHAFTFHIPNDVTDHAIITSFFIRNNEACRHSEKIWINQQSAQPAIIIEQFRSKLTPGQQTTFSVSVKTRDDNVAAEMASTCYDASLDKLEKHKWEIPQPEMPGVLRNEWPERLIYEATGRIFLNRYNIPEQTIKHPVWWMRNTLQKPTDRFGQLEDEDVDYDRVFTKLEGRMPGIAIEDRGLNDVIVVGYGTSKKPLSATANVITIRGSNSINGDWNDLLVLIDGVPYTGKLNELNTAEITDMMMLKGADATAIYGARGAKGVILISTKGPVKLPEIKQEPIVKIRSNFNELAFFYPAVHAGKDGYYRFTFTVPESLTEWNWKLFAHTKKAQFAYAERKLNTQLPFMVIPNIPKLLYQGDHLILKSRISNLDSLRQTGKTICKVEDAVTGEDITAIVVKAPENRFEVGGHSNTVTGTVLTIPKGQLNPVKIIVKALAGDFADGEEHIIPILTDKILVKHVVPFSFVNNRDTLISLPAKNDVYGVGLSIQPKPQAALINSLPFLANYSFDCAEQTFNKMLANIIALNIMQTDKVTRQVYITAKQTTEKYGAPALLPDQLNEQAMPWLQLTSRTTLQQKQLYELLDTVRTKAAIDSYLNKLYKLQNKDGGLCWFEGGKSSSYISAYVLAGFGKLAEQADRSAIIKGEKMDAFIGQLVHYTDGDLNDLFTLYARGYWRAKYPVTATQYMQIENNIKQQWEQIDNASLYKQALLIITAMKWFNSNNTLYEKALQQLEHIRQQAIEDPVKGIRWKFLANADYMTVSWEEALALLAEAFGKTTGSANISEGIIKWILTSKSGHEWKSTKAAAAAISLLQKTQQTVIGAPNTINSTINNQLVTVTDDLLSGQPVSFIKTNNIPQSLKVGKTNDALVQGNILTWQFMAASTVNQLIGVQLIKHIFRLNNVSNKWEPVSDSTVLKVSDNLKVVIEIETAGYLPYVYIDDKTSGAFEPVDANSGYEFGNNFQYYRSVRDAGMQFFAEHIPAGRTDISYELRVAQEGTFTFGPASLQCMYNPEKAAYSNSTVIKTQP</sequence>
<dbReference type="GO" id="GO:0004866">
    <property type="term" value="F:endopeptidase inhibitor activity"/>
    <property type="evidence" value="ECO:0007669"/>
    <property type="project" value="InterPro"/>
</dbReference>
<feature type="signal peptide" evidence="2">
    <location>
        <begin position="1"/>
        <end position="21"/>
    </location>
</feature>
<dbReference type="PANTHER" id="PTHR40094:SF1">
    <property type="entry name" value="UBIQUITIN DOMAIN-CONTAINING PROTEIN"/>
    <property type="match status" value="1"/>
</dbReference>
<organism evidence="4 5">
    <name type="scientific">Niastella vici</name>
    <dbReference type="NCBI Taxonomy" id="1703345"/>
    <lineage>
        <taxon>Bacteria</taxon>
        <taxon>Pseudomonadati</taxon>
        <taxon>Bacteroidota</taxon>
        <taxon>Chitinophagia</taxon>
        <taxon>Chitinophagales</taxon>
        <taxon>Chitinophagaceae</taxon>
        <taxon>Niastella</taxon>
    </lineage>
</organism>
<dbReference type="InterPro" id="IPR002890">
    <property type="entry name" value="MG2"/>
</dbReference>
<evidence type="ECO:0000256" key="2">
    <source>
        <dbReference type="SAM" id="SignalP"/>
    </source>
</evidence>
<dbReference type="InterPro" id="IPR051802">
    <property type="entry name" value="YfhM-like"/>
</dbReference>
<gene>
    <name evidence="4" type="ORF">A3860_07595</name>
</gene>
<dbReference type="InterPro" id="IPR037066">
    <property type="entry name" value="Plug_dom_sf"/>
</dbReference>
<dbReference type="Gene3D" id="2.60.40.1930">
    <property type="match status" value="1"/>
</dbReference>
<dbReference type="Gene3D" id="2.170.130.10">
    <property type="entry name" value="TonB-dependent receptor, plug domain"/>
    <property type="match status" value="1"/>
</dbReference>
<dbReference type="Pfam" id="PF07715">
    <property type="entry name" value="Plug"/>
    <property type="match status" value="1"/>
</dbReference>
<protein>
    <recommendedName>
        <fullName evidence="3">Alpha-2-macroglobulin domain-containing protein</fullName>
    </recommendedName>
</protein>
<keyword evidence="2" id="KW-0732">Signal</keyword>
<evidence type="ECO:0000256" key="1">
    <source>
        <dbReference type="ARBA" id="ARBA00010556"/>
    </source>
</evidence>
<evidence type="ECO:0000259" key="3">
    <source>
        <dbReference type="SMART" id="SM01360"/>
    </source>
</evidence>
<dbReference type="InterPro" id="IPR001599">
    <property type="entry name" value="Macroglobln_a2"/>
</dbReference>
<dbReference type="InterPro" id="IPR008930">
    <property type="entry name" value="Terpenoid_cyclase/PrenylTrfase"/>
</dbReference>
<dbReference type="Pfam" id="PF17973">
    <property type="entry name" value="bMG10"/>
    <property type="match status" value="1"/>
</dbReference>
<dbReference type="Gene3D" id="1.50.10.20">
    <property type="match status" value="1"/>
</dbReference>
<feature type="chain" id="PRO_5012551441" description="Alpha-2-macroglobulin domain-containing protein" evidence="2">
    <location>
        <begin position="22"/>
        <end position="2053"/>
    </location>
</feature>
<dbReference type="InterPro" id="IPR041246">
    <property type="entry name" value="Bact_MG10"/>
</dbReference>
<dbReference type="Proteomes" id="UP000192796">
    <property type="component" value="Unassembled WGS sequence"/>
</dbReference>
<dbReference type="SUPFAM" id="SSF56935">
    <property type="entry name" value="Porins"/>
    <property type="match status" value="1"/>
</dbReference>
<dbReference type="InterPro" id="IPR012910">
    <property type="entry name" value="Plug_dom"/>
</dbReference>
<dbReference type="PANTHER" id="PTHR40094">
    <property type="entry name" value="ALPHA-2-MACROGLOBULIN HOMOLOG"/>
    <property type="match status" value="1"/>
</dbReference>
<name>A0A1V9FIJ0_9BACT</name>
<comment type="caution">
    <text evidence="4">The sequence shown here is derived from an EMBL/GenBank/DDBJ whole genome shotgun (WGS) entry which is preliminary data.</text>
</comment>
<reference evidence="4 5" key="1">
    <citation type="submission" date="2016-03" db="EMBL/GenBank/DDBJ databases">
        <title>Niastella vici sp. nov., isolated from farmland soil.</title>
        <authorList>
            <person name="Chen L."/>
            <person name="Wang D."/>
            <person name="Yang S."/>
            <person name="Wang G."/>
        </authorList>
    </citation>
    <scope>NUCLEOTIDE SEQUENCE [LARGE SCALE GENOMIC DNA]</scope>
    <source>
        <strain evidence="4 5">DJ57</strain>
    </source>
</reference>
<evidence type="ECO:0000313" key="5">
    <source>
        <dbReference type="Proteomes" id="UP000192796"/>
    </source>
</evidence>
<dbReference type="Pfam" id="PF00207">
    <property type="entry name" value="A2M"/>
    <property type="match status" value="1"/>
</dbReference>
<feature type="domain" description="Alpha-2-macroglobulin" evidence="3">
    <location>
        <begin position="1319"/>
        <end position="1411"/>
    </location>
</feature>
<dbReference type="SUPFAM" id="SSF48239">
    <property type="entry name" value="Terpenoid cyclases/Protein prenyltransferases"/>
    <property type="match status" value="1"/>
</dbReference>
<evidence type="ECO:0000313" key="4">
    <source>
        <dbReference type="EMBL" id="OQP58179.1"/>
    </source>
</evidence>